<dbReference type="EMBL" id="BAAAGS010000015">
    <property type="protein sequence ID" value="GAA0526625.1"/>
    <property type="molecule type" value="Genomic_DNA"/>
</dbReference>
<dbReference type="Proteomes" id="UP001500729">
    <property type="component" value="Unassembled WGS sequence"/>
</dbReference>
<feature type="region of interest" description="Disordered" evidence="1">
    <location>
        <begin position="1"/>
        <end position="45"/>
    </location>
</feature>
<feature type="compositionally biased region" description="Low complexity" evidence="1">
    <location>
        <begin position="14"/>
        <end position="35"/>
    </location>
</feature>
<organism evidence="2 3">
    <name type="scientific">Saccharopolyspora erythraea</name>
    <name type="common">Streptomyces erythraeus</name>
    <dbReference type="NCBI Taxonomy" id="1836"/>
    <lineage>
        <taxon>Bacteria</taxon>
        <taxon>Bacillati</taxon>
        <taxon>Actinomycetota</taxon>
        <taxon>Actinomycetes</taxon>
        <taxon>Pseudonocardiales</taxon>
        <taxon>Pseudonocardiaceae</taxon>
        <taxon>Saccharopolyspora</taxon>
    </lineage>
</organism>
<dbReference type="SUPFAM" id="SSF55961">
    <property type="entry name" value="Bet v1-like"/>
    <property type="match status" value="1"/>
</dbReference>
<name>A0ABN1CUN2_SACER</name>
<evidence type="ECO:0008006" key="4">
    <source>
        <dbReference type="Google" id="ProtNLM"/>
    </source>
</evidence>
<evidence type="ECO:0000313" key="3">
    <source>
        <dbReference type="Proteomes" id="UP001500729"/>
    </source>
</evidence>
<proteinExistence type="predicted"/>
<comment type="caution">
    <text evidence="2">The sequence shown here is derived from an EMBL/GenBank/DDBJ whole genome shotgun (WGS) entry which is preliminary data.</text>
</comment>
<evidence type="ECO:0000256" key="1">
    <source>
        <dbReference type="SAM" id="MobiDB-lite"/>
    </source>
</evidence>
<evidence type="ECO:0000313" key="2">
    <source>
        <dbReference type="EMBL" id="GAA0526625.1"/>
    </source>
</evidence>
<reference evidence="2 3" key="1">
    <citation type="journal article" date="2019" name="Int. J. Syst. Evol. Microbiol.">
        <title>The Global Catalogue of Microorganisms (GCM) 10K type strain sequencing project: providing services to taxonomists for standard genome sequencing and annotation.</title>
        <authorList>
            <consortium name="The Broad Institute Genomics Platform"/>
            <consortium name="The Broad Institute Genome Sequencing Center for Infectious Disease"/>
            <person name="Wu L."/>
            <person name="Ma J."/>
        </authorList>
    </citation>
    <scope>NUCLEOTIDE SEQUENCE [LARGE SCALE GENOMIC DNA]</scope>
    <source>
        <strain evidence="2 3">JCM 10303</strain>
    </source>
</reference>
<protein>
    <recommendedName>
        <fullName evidence="4">Polyketide cyclase / dehydrase and lipid transport</fullName>
    </recommendedName>
</protein>
<keyword evidence="3" id="KW-1185">Reference proteome</keyword>
<gene>
    <name evidence="2" type="ORF">GCM10009533_27440</name>
</gene>
<accession>A0ABN1CUN2</accession>
<sequence>MRGHRHRTDGAGEPLAAAPRSARLASAPSHPLPSRRLTRRDGVRTRRAGWQAVGMPAIDVSDEVFIAATPGAVAERFADPAQHRRYWPDLVLRVDEARGAKGVRWSVAGPLTGTMEVWLEPVLDGTVLHYFLRADLPAGVRRSAAAEARRRRLAARAVAFALKDQLESGRAPGCPPALVSDQVH</sequence>